<evidence type="ECO:0000256" key="5">
    <source>
        <dbReference type="ARBA" id="ARBA00023136"/>
    </source>
</evidence>
<dbReference type="SUPFAM" id="SSF81585">
    <property type="entry name" value="PsbU/PolX domain-like"/>
    <property type="match status" value="1"/>
</dbReference>
<keyword evidence="5" id="KW-0472">Membrane</keyword>
<keyword evidence="3" id="KW-0813">Transport</keyword>
<dbReference type="AlphaFoldDB" id="A0A2W1J9F5"/>
<evidence type="ECO:0000256" key="4">
    <source>
        <dbReference type="ARBA" id="ARBA00023078"/>
    </source>
</evidence>
<sequence>MMKRMNRQLVILGLALLTCLGLSFWLASGAIALGNQNLLMKGAMASGQSVTPAANVTEGSCVEGQTIDLNNANAVAFTDCPGFYPTLAKEIVTHGPYESVEDVLNIPGLNDQQRELLQKKLDLFSVSEARIPIAQRMPPRSMMR</sequence>
<dbReference type="GO" id="GO:0015979">
    <property type="term" value="P:photosynthesis"/>
    <property type="evidence" value="ECO:0007669"/>
    <property type="project" value="InterPro"/>
</dbReference>
<dbReference type="Gene3D" id="1.10.150.320">
    <property type="entry name" value="Photosystem II 12 kDa extrinsic protein"/>
    <property type="match status" value="1"/>
</dbReference>
<keyword evidence="3" id="KW-0249">Electron transport</keyword>
<keyword evidence="8" id="KW-1185">Reference proteome</keyword>
<comment type="caution">
    <text evidence="7">The sequence shown here is derived from an EMBL/GenBank/DDBJ whole genome shotgun (WGS) entry which is preliminary data.</text>
</comment>
<dbReference type="EMBL" id="PQWO01000025">
    <property type="protein sequence ID" value="PZD70889.1"/>
    <property type="molecule type" value="Genomic_DNA"/>
</dbReference>
<keyword evidence="4" id="KW-0793">Thylakoid</keyword>
<dbReference type="GO" id="GO:0042549">
    <property type="term" value="P:photosystem II stabilization"/>
    <property type="evidence" value="ECO:0007669"/>
    <property type="project" value="InterPro"/>
</dbReference>
<keyword evidence="6" id="KW-0604">Photosystem II</keyword>
<dbReference type="GO" id="GO:0009654">
    <property type="term" value="C:photosystem II oxygen evolving complex"/>
    <property type="evidence" value="ECO:0007669"/>
    <property type="project" value="InterPro"/>
</dbReference>
<dbReference type="GO" id="GO:0019898">
    <property type="term" value="C:extrinsic component of membrane"/>
    <property type="evidence" value="ECO:0007669"/>
    <property type="project" value="InterPro"/>
</dbReference>
<evidence type="ECO:0000256" key="3">
    <source>
        <dbReference type="ARBA" id="ARBA00022982"/>
    </source>
</evidence>
<evidence type="ECO:0000313" key="8">
    <source>
        <dbReference type="Proteomes" id="UP000248857"/>
    </source>
</evidence>
<comment type="subcellular location">
    <subcellularLocation>
        <location evidence="1">Membrane</location>
        <topology evidence="1">Peripheral membrane protein</topology>
    </subcellularLocation>
</comment>
<gene>
    <name evidence="7" type="primary">psbU_2</name>
    <name evidence="7" type="ORF">C1752_08664</name>
</gene>
<dbReference type="Proteomes" id="UP000248857">
    <property type="component" value="Unassembled WGS sequence"/>
</dbReference>
<organism evidence="7 8">
    <name type="scientific">Acaryochloris thomasi RCC1774</name>
    <dbReference type="NCBI Taxonomy" id="1764569"/>
    <lineage>
        <taxon>Bacteria</taxon>
        <taxon>Bacillati</taxon>
        <taxon>Cyanobacteriota</taxon>
        <taxon>Cyanophyceae</taxon>
        <taxon>Acaryochloridales</taxon>
        <taxon>Acaryochloridaceae</taxon>
        <taxon>Acaryochloris</taxon>
        <taxon>Acaryochloris thomasi</taxon>
    </lineage>
</organism>
<comment type="similarity">
    <text evidence="2">Belongs to the PsbU family.</text>
</comment>
<name>A0A2W1J9F5_9CYAN</name>
<dbReference type="Pfam" id="PF06514">
    <property type="entry name" value="PsbU"/>
    <property type="match status" value="1"/>
</dbReference>
<protein>
    <submittedName>
        <fullName evidence="7">Photosystem II 12 kDa extrinsic protein</fullName>
    </submittedName>
</protein>
<keyword evidence="6" id="KW-0602">Photosynthesis</keyword>
<accession>A0A2W1J9F5</accession>
<dbReference type="InterPro" id="IPR010527">
    <property type="entry name" value="PSII_PsbU"/>
</dbReference>
<evidence type="ECO:0000256" key="1">
    <source>
        <dbReference type="ARBA" id="ARBA00004170"/>
    </source>
</evidence>
<evidence type="ECO:0000256" key="2">
    <source>
        <dbReference type="ARBA" id="ARBA00010827"/>
    </source>
</evidence>
<evidence type="ECO:0000256" key="6">
    <source>
        <dbReference type="ARBA" id="ARBA00023276"/>
    </source>
</evidence>
<evidence type="ECO:0000313" key="7">
    <source>
        <dbReference type="EMBL" id="PZD70889.1"/>
    </source>
</evidence>
<dbReference type="NCBIfam" id="NF002708">
    <property type="entry name" value="PRK02515.1"/>
    <property type="match status" value="1"/>
</dbReference>
<reference evidence="7 8" key="1">
    <citation type="journal article" date="2018" name="Sci. Rep.">
        <title>A novel species of the marine cyanobacterium Acaryochloris with a unique pigment content and lifestyle.</title>
        <authorList>
            <person name="Partensky F."/>
            <person name="Six C."/>
            <person name="Ratin M."/>
            <person name="Garczarek L."/>
            <person name="Vaulot D."/>
            <person name="Probert I."/>
            <person name="Calteau A."/>
            <person name="Gourvil P."/>
            <person name="Marie D."/>
            <person name="Grebert T."/>
            <person name="Bouchier C."/>
            <person name="Le Panse S."/>
            <person name="Gachenot M."/>
            <person name="Rodriguez F."/>
            <person name="Garrido J.L."/>
        </authorList>
    </citation>
    <scope>NUCLEOTIDE SEQUENCE [LARGE SCALE GENOMIC DNA]</scope>
    <source>
        <strain evidence="7 8">RCC1774</strain>
    </source>
</reference>
<proteinExistence type="inferred from homology"/>